<organism evidence="1 2">
    <name type="scientific">Desertifilum tharense IPPAS B-1220</name>
    <dbReference type="NCBI Taxonomy" id="1781255"/>
    <lineage>
        <taxon>Bacteria</taxon>
        <taxon>Bacillati</taxon>
        <taxon>Cyanobacteriota</taxon>
        <taxon>Cyanophyceae</taxon>
        <taxon>Desertifilales</taxon>
        <taxon>Desertifilaceae</taxon>
        <taxon>Desertifilum</taxon>
    </lineage>
</organism>
<name>A0ACD5GY14_9CYAN</name>
<accession>A0ACD5GY14</accession>
<protein>
    <submittedName>
        <fullName evidence="1">WD40 repeat domain-containing protein</fullName>
    </submittedName>
</protein>
<evidence type="ECO:0000313" key="2">
    <source>
        <dbReference type="Proteomes" id="UP000095472"/>
    </source>
</evidence>
<dbReference type="Proteomes" id="UP000095472">
    <property type="component" value="Chromosome"/>
</dbReference>
<reference evidence="1 2" key="1">
    <citation type="journal article" date="2016" name="Genome Announc.">
        <title>Draft Genome Sequence of the Thermotolerant Cyanobacterium Desertifilum sp. IPPAS B-1220.</title>
        <authorList>
            <person name="Mironov K.S."/>
            <person name="Sinetova M.A."/>
            <person name="Bolatkhan K."/>
            <person name="Zayadan B.K."/>
            <person name="Ustinova V.V."/>
            <person name="Kupriyanova E.V."/>
            <person name="Skrypnik A.N."/>
            <person name="Gogoleva N.E."/>
            <person name="Gogolev Y.V."/>
            <person name="Los D.A."/>
        </authorList>
    </citation>
    <scope>NUCLEOTIDE SEQUENCE [LARGE SCALE GENOMIC DNA]</scope>
    <source>
        <strain evidence="1 2">IPPAS B-1220</strain>
    </source>
</reference>
<keyword evidence="2" id="KW-1185">Reference proteome</keyword>
<proteinExistence type="predicted"/>
<dbReference type="EMBL" id="CP182909">
    <property type="protein sequence ID" value="XPM65199.1"/>
    <property type="molecule type" value="Genomic_DNA"/>
</dbReference>
<gene>
    <name evidence="1" type="ORF">BH720_005260</name>
</gene>
<sequence>MAFSPDGQTLATASSDRTIKLWRADGTLVQTLSGHQSAVWSVAFSPDGQLLASYQFR</sequence>
<evidence type="ECO:0000313" key="1">
    <source>
        <dbReference type="EMBL" id="XPM65199.1"/>
    </source>
</evidence>